<feature type="domain" description="HTH LytTR-type" evidence="4">
    <location>
        <begin position="153"/>
        <end position="255"/>
    </location>
</feature>
<dbReference type="RefSeq" id="WP_095505381.1">
    <property type="nucleotide sequence ID" value="NZ_BSNC01000004.1"/>
</dbReference>
<dbReference type="SMART" id="SM00850">
    <property type="entry name" value="LytTR"/>
    <property type="match status" value="1"/>
</dbReference>
<keyword evidence="2" id="KW-0597">Phosphoprotein</keyword>
<dbReference type="InterPro" id="IPR011006">
    <property type="entry name" value="CheY-like_superfamily"/>
</dbReference>
<dbReference type="InterPro" id="IPR046947">
    <property type="entry name" value="LytR-like"/>
</dbReference>
<evidence type="ECO:0000259" key="3">
    <source>
        <dbReference type="PROSITE" id="PS50110"/>
    </source>
</evidence>
<keyword evidence="6" id="KW-1185">Reference proteome</keyword>
<evidence type="ECO:0000256" key="1">
    <source>
        <dbReference type="ARBA" id="ARBA00023012"/>
    </source>
</evidence>
<accession>A0AA37W0D8</accession>
<dbReference type="EMBL" id="BSNC01000004">
    <property type="protein sequence ID" value="GLP96175.1"/>
    <property type="molecule type" value="Genomic_DNA"/>
</dbReference>
<dbReference type="InterPro" id="IPR007492">
    <property type="entry name" value="LytTR_DNA-bd_dom"/>
</dbReference>
<evidence type="ECO:0000259" key="4">
    <source>
        <dbReference type="PROSITE" id="PS50930"/>
    </source>
</evidence>
<protein>
    <submittedName>
        <fullName evidence="5">Response regulatory protein</fullName>
    </submittedName>
</protein>
<sequence length="255" mass="29272">MTLAKALIVDDESLLREHLQVSLQKAWPELEICGAAANGEQALQLFAQHAPQVVFLDIRMPGISGIEVAQAIRAQSGETNIVFLTAYDEYAVKAFEQGALDYLLKPLEPKRLDACVERLQQRVAQESSQSNIDLSQLQSLLQQSQTPEYLRWIKALKREELHLVAVEEVVCFMAQDKYTTVYTQDQEYLIKTAMKELEQQLDPNLFWRIHRSYLVNAKQIKHVKKELSGQQWVVLKSGRDPLPISRRYSSLFKQM</sequence>
<dbReference type="AlphaFoldDB" id="A0AA37W0D8"/>
<dbReference type="SUPFAM" id="SSF52172">
    <property type="entry name" value="CheY-like"/>
    <property type="match status" value="1"/>
</dbReference>
<reference evidence="5" key="1">
    <citation type="journal article" date="2014" name="Int. J. Syst. Evol. Microbiol.">
        <title>Complete genome sequence of Corynebacterium casei LMG S-19264T (=DSM 44701T), isolated from a smear-ripened cheese.</title>
        <authorList>
            <consortium name="US DOE Joint Genome Institute (JGI-PGF)"/>
            <person name="Walter F."/>
            <person name="Albersmeier A."/>
            <person name="Kalinowski J."/>
            <person name="Ruckert C."/>
        </authorList>
    </citation>
    <scope>NUCLEOTIDE SEQUENCE</scope>
    <source>
        <strain evidence="5">NBRC 101628</strain>
    </source>
</reference>
<dbReference type="PROSITE" id="PS50930">
    <property type="entry name" value="HTH_LYTTR"/>
    <property type="match status" value="1"/>
</dbReference>
<comment type="caution">
    <text evidence="5">The sequence shown here is derived from an EMBL/GenBank/DDBJ whole genome shotgun (WGS) entry which is preliminary data.</text>
</comment>
<dbReference type="Proteomes" id="UP001161422">
    <property type="component" value="Unassembled WGS sequence"/>
</dbReference>
<dbReference type="Pfam" id="PF00072">
    <property type="entry name" value="Response_reg"/>
    <property type="match status" value="1"/>
</dbReference>
<evidence type="ECO:0000256" key="2">
    <source>
        <dbReference type="PROSITE-ProRule" id="PRU00169"/>
    </source>
</evidence>
<dbReference type="SMART" id="SM00448">
    <property type="entry name" value="REC"/>
    <property type="match status" value="1"/>
</dbReference>
<feature type="modified residue" description="4-aspartylphosphate" evidence="2">
    <location>
        <position position="57"/>
    </location>
</feature>
<name>A0AA37W0D8_9GAMM</name>
<organism evidence="5 6">
    <name type="scientific">Paraferrimonas sedimenticola</name>
    <dbReference type="NCBI Taxonomy" id="375674"/>
    <lineage>
        <taxon>Bacteria</taxon>
        <taxon>Pseudomonadati</taxon>
        <taxon>Pseudomonadota</taxon>
        <taxon>Gammaproteobacteria</taxon>
        <taxon>Alteromonadales</taxon>
        <taxon>Ferrimonadaceae</taxon>
        <taxon>Paraferrimonas</taxon>
    </lineage>
</organism>
<dbReference type="PROSITE" id="PS50110">
    <property type="entry name" value="RESPONSE_REGULATORY"/>
    <property type="match status" value="1"/>
</dbReference>
<gene>
    <name evidence="5" type="ORF">GCM10007895_14810</name>
</gene>
<dbReference type="Pfam" id="PF04397">
    <property type="entry name" value="LytTR"/>
    <property type="match status" value="1"/>
</dbReference>
<dbReference type="GO" id="GO:0003677">
    <property type="term" value="F:DNA binding"/>
    <property type="evidence" value="ECO:0007669"/>
    <property type="project" value="InterPro"/>
</dbReference>
<keyword evidence="1" id="KW-0902">Two-component regulatory system</keyword>
<evidence type="ECO:0000313" key="6">
    <source>
        <dbReference type="Proteomes" id="UP001161422"/>
    </source>
</evidence>
<dbReference type="PANTHER" id="PTHR37299">
    <property type="entry name" value="TRANSCRIPTIONAL REGULATOR-RELATED"/>
    <property type="match status" value="1"/>
</dbReference>
<proteinExistence type="predicted"/>
<reference evidence="5" key="2">
    <citation type="submission" date="2023-01" db="EMBL/GenBank/DDBJ databases">
        <title>Draft genome sequence of Paraferrimonas sedimenticola strain NBRC 101628.</title>
        <authorList>
            <person name="Sun Q."/>
            <person name="Mori K."/>
        </authorList>
    </citation>
    <scope>NUCLEOTIDE SEQUENCE</scope>
    <source>
        <strain evidence="5">NBRC 101628</strain>
    </source>
</reference>
<dbReference type="Gene3D" id="3.40.50.2300">
    <property type="match status" value="1"/>
</dbReference>
<dbReference type="Gene3D" id="2.40.50.1020">
    <property type="entry name" value="LytTr DNA-binding domain"/>
    <property type="match status" value="1"/>
</dbReference>
<dbReference type="InterPro" id="IPR001789">
    <property type="entry name" value="Sig_transdc_resp-reg_receiver"/>
</dbReference>
<dbReference type="PANTHER" id="PTHR37299:SF1">
    <property type="entry name" value="STAGE 0 SPORULATION PROTEIN A HOMOLOG"/>
    <property type="match status" value="1"/>
</dbReference>
<dbReference type="GO" id="GO:0000156">
    <property type="term" value="F:phosphorelay response regulator activity"/>
    <property type="evidence" value="ECO:0007669"/>
    <property type="project" value="InterPro"/>
</dbReference>
<feature type="domain" description="Response regulatory" evidence="3">
    <location>
        <begin position="5"/>
        <end position="120"/>
    </location>
</feature>
<evidence type="ECO:0000313" key="5">
    <source>
        <dbReference type="EMBL" id="GLP96175.1"/>
    </source>
</evidence>